<feature type="compositionally biased region" description="Polar residues" evidence="1">
    <location>
        <begin position="653"/>
        <end position="662"/>
    </location>
</feature>
<protein>
    <submittedName>
        <fullName evidence="2">Uncharacterized protein</fullName>
    </submittedName>
</protein>
<evidence type="ECO:0000313" key="2">
    <source>
        <dbReference type="EMBL" id="EXJ84144.1"/>
    </source>
</evidence>
<sequence>MPHEIADSDAESDFNSPTKQPVAPKNVVGDAAPSQASLSGYDFDQFLNSTQRLSSFSPTQQNPDMRLRSSGSHLDGTSDAVNATAARPKKRPHSALHESSNDLQESSGLKEPGSRKAKVYGHPSRSRTVHDVQLFTSAAESSSELCNTEPTVPAQNVLDQPLSDLAQETSVTNASLSPNLTLPSGILSLIGQSPTDGSHRLTTSVASMGQYECLNLDFRGSGQGLDINTNPFGSLSQVSLDEDPNPAETERLASVFLLTENQLHVDHMNQSTISPNSVLHDNQTPNLPQVDPDAALTANPSRLLQDDGDTFYAVSDGRNPELEVTMGAPDIPDHSDVATADSERPQPKKRGRKPKNPRMASKSPAPRVLEDIDELALPHLLPQNRSRRGTLDSLSQASQTSATTAPSKKRKRGKSTEVVEDEQQGQQTTESSPTKQIASEPNLSDESLIGLPKEQYKPRPSRSRSKRVVDDEDAFMTPPVPGTAHDTPAKTTSADAMQGKEQSSMITTTKSSAKKSGRKSKVKRAKTSAAALLKRGDPMLSEGEDDVVWMDTKPAPVKLDLPPDLKVLKKEADVPKDDEEETKQDDHADTTSAREGNGRITIEIPIATEVKDPATGPKKRGRKPKKAQQREGVETIEESHDTLKPRPALAEISPNTPDTNMSGRELKAPTVSPISVYDLPPPVSPEKPNGPTASALTTPHKQAAETGPTKHSPINALNLSSGRKVTYRVGLSRRQHIPSLLRKVQRDKPLPKVVVRKEPKGKKDVNIDNDCDGDGEGRSGLAGDELRGADGMLIEWGD</sequence>
<dbReference type="OrthoDB" id="5404794at2759"/>
<feature type="compositionally biased region" description="Basic and acidic residues" evidence="1">
    <location>
        <begin position="628"/>
        <end position="644"/>
    </location>
</feature>
<feature type="compositionally biased region" description="Basic and acidic residues" evidence="1">
    <location>
        <begin position="561"/>
        <end position="575"/>
    </location>
</feature>
<feature type="compositionally biased region" description="Polar residues" evidence="1">
    <location>
        <begin position="424"/>
        <end position="445"/>
    </location>
</feature>
<keyword evidence="3" id="KW-1185">Reference proteome</keyword>
<feature type="compositionally biased region" description="Basic and acidic residues" evidence="1">
    <location>
        <begin position="744"/>
        <end position="766"/>
    </location>
</feature>
<feature type="compositionally biased region" description="Polar residues" evidence="1">
    <location>
        <begin position="52"/>
        <end position="63"/>
    </location>
</feature>
<feature type="region of interest" description="Disordered" evidence="1">
    <location>
        <begin position="555"/>
        <end position="723"/>
    </location>
</feature>
<feature type="compositionally biased region" description="Basic residues" evidence="1">
    <location>
        <begin position="617"/>
        <end position="627"/>
    </location>
</feature>
<feature type="compositionally biased region" description="Polar residues" evidence="1">
    <location>
        <begin position="272"/>
        <end position="287"/>
    </location>
</feature>
<dbReference type="EMBL" id="AMGY01000004">
    <property type="protein sequence ID" value="EXJ84144.1"/>
    <property type="molecule type" value="Genomic_DNA"/>
</dbReference>
<dbReference type="HOGENOM" id="CLU_357532_0_0_1"/>
<feature type="region of interest" description="Disordered" evidence="1">
    <location>
        <begin position="1"/>
        <end position="38"/>
    </location>
</feature>
<evidence type="ECO:0000256" key="1">
    <source>
        <dbReference type="SAM" id="MobiDB-lite"/>
    </source>
</evidence>
<feature type="compositionally biased region" description="Low complexity" evidence="1">
    <location>
        <begin position="395"/>
        <end position="405"/>
    </location>
</feature>
<feature type="compositionally biased region" description="Polar residues" evidence="1">
    <location>
        <begin position="691"/>
        <end position="700"/>
    </location>
</feature>
<dbReference type="Proteomes" id="UP000019478">
    <property type="component" value="Unassembled WGS sequence"/>
</dbReference>
<organism evidence="2 3">
    <name type="scientific">Capronia epimyces CBS 606.96</name>
    <dbReference type="NCBI Taxonomy" id="1182542"/>
    <lineage>
        <taxon>Eukaryota</taxon>
        <taxon>Fungi</taxon>
        <taxon>Dikarya</taxon>
        <taxon>Ascomycota</taxon>
        <taxon>Pezizomycotina</taxon>
        <taxon>Eurotiomycetes</taxon>
        <taxon>Chaetothyriomycetidae</taxon>
        <taxon>Chaetothyriales</taxon>
        <taxon>Herpotrichiellaceae</taxon>
        <taxon>Capronia</taxon>
    </lineage>
</organism>
<name>W9YPF1_9EURO</name>
<accession>W9YPF1</accession>
<feature type="compositionally biased region" description="Basic residues" evidence="1">
    <location>
        <begin position="347"/>
        <end position="356"/>
    </location>
</feature>
<gene>
    <name evidence="2" type="ORF">A1O3_04811</name>
</gene>
<reference evidence="2 3" key="1">
    <citation type="submission" date="2013-03" db="EMBL/GenBank/DDBJ databases">
        <title>The Genome Sequence of Capronia epimyces CBS 606.96.</title>
        <authorList>
            <consortium name="The Broad Institute Genomics Platform"/>
            <person name="Cuomo C."/>
            <person name="de Hoog S."/>
            <person name="Gorbushina A."/>
            <person name="Walker B."/>
            <person name="Young S.K."/>
            <person name="Zeng Q."/>
            <person name="Gargeya S."/>
            <person name="Fitzgerald M."/>
            <person name="Haas B."/>
            <person name="Abouelleil A."/>
            <person name="Allen A.W."/>
            <person name="Alvarado L."/>
            <person name="Arachchi H.M."/>
            <person name="Berlin A.M."/>
            <person name="Chapman S.B."/>
            <person name="Gainer-Dewar J."/>
            <person name="Goldberg J."/>
            <person name="Griggs A."/>
            <person name="Gujja S."/>
            <person name="Hansen M."/>
            <person name="Howarth C."/>
            <person name="Imamovic A."/>
            <person name="Ireland A."/>
            <person name="Larimer J."/>
            <person name="McCowan C."/>
            <person name="Murphy C."/>
            <person name="Pearson M."/>
            <person name="Poon T.W."/>
            <person name="Priest M."/>
            <person name="Roberts A."/>
            <person name="Saif S."/>
            <person name="Shea T."/>
            <person name="Sisk P."/>
            <person name="Sykes S."/>
            <person name="Wortman J."/>
            <person name="Nusbaum C."/>
            <person name="Birren B."/>
        </authorList>
    </citation>
    <scope>NUCLEOTIDE SEQUENCE [LARGE SCALE GENOMIC DNA]</scope>
    <source>
        <strain evidence="2 3">CBS 606.96</strain>
    </source>
</reference>
<feature type="region of interest" description="Disordered" evidence="1">
    <location>
        <begin position="272"/>
        <end position="294"/>
    </location>
</feature>
<feature type="compositionally biased region" description="Basic residues" evidence="1">
    <location>
        <begin position="115"/>
        <end position="127"/>
    </location>
</feature>
<feature type="region of interest" description="Disordered" evidence="1">
    <location>
        <begin position="743"/>
        <end position="784"/>
    </location>
</feature>
<feature type="region of interest" description="Disordered" evidence="1">
    <location>
        <begin position="321"/>
        <end position="538"/>
    </location>
</feature>
<evidence type="ECO:0000313" key="3">
    <source>
        <dbReference type="Proteomes" id="UP000019478"/>
    </source>
</evidence>
<feature type="compositionally biased region" description="Basic and acidic residues" evidence="1">
    <location>
        <begin position="331"/>
        <end position="346"/>
    </location>
</feature>
<dbReference type="AlphaFoldDB" id="W9YPF1"/>
<dbReference type="RefSeq" id="XP_007733129.1">
    <property type="nucleotide sequence ID" value="XM_007734939.1"/>
</dbReference>
<feature type="compositionally biased region" description="Basic residues" evidence="1">
    <location>
        <begin position="512"/>
        <end position="526"/>
    </location>
</feature>
<dbReference type="eggNOG" id="ENOG502SRG9">
    <property type="taxonomic scope" value="Eukaryota"/>
</dbReference>
<proteinExistence type="predicted"/>
<feature type="region of interest" description="Disordered" evidence="1">
    <location>
        <begin position="52"/>
        <end position="127"/>
    </location>
</feature>
<dbReference type="GeneID" id="19168929"/>
<comment type="caution">
    <text evidence="2">The sequence shown here is derived from an EMBL/GenBank/DDBJ whole genome shotgun (WGS) entry which is preliminary data.</text>
</comment>